<sequence length="374" mass="41528">MAGWILAAAAALLLSLPAHARQPDEPPAGTRAEHTVAEAADAPGREQIMAIPPELRAQFEKQVLAAGGNQQQVLTRLVGFLFGKSGLGITYRHDATYTVAEAYRTRTANCLTFTLLTVALARQAGLKAYGQGIEDTLTWHQDQSLVYRTNHVNAGVSVQTRRFAVDVAQDSVIARHPAQPIDDERLLALYYNNRAIELTGSGQRDAAARHMAASLQLDPGYATSWSNAGVLEMRKGDLQAAERHYEQALSLAPTHVATLVNLVALEERRGNAARAAAYRKRLDKEQLKDPFHQFQLALEQEKRGQYDRAVGHYRNAIRLHEGEHRFHSGLARVYLLLGHSRRAEKSLTRAHELSQGSVRDRYLAKLESLRMQPR</sequence>
<reference evidence="4 5" key="1">
    <citation type="submission" date="2024-09" db="EMBL/GenBank/DDBJ databases">
        <authorList>
            <person name="Sun Q."/>
            <person name="Mori K."/>
        </authorList>
    </citation>
    <scope>NUCLEOTIDE SEQUENCE [LARGE SCALE GENOMIC DNA]</scope>
    <source>
        <strain evidence="4 5">KCTC 23076</strain>
    </source>
</reference>
<name>A0ABV6RSP3_9GAMM</name>
<evidence type="ECO:0000313" key="4">
    <source>
        <dbReference type="EMBL" id="MFC0679422.1"/>
    </source>
</evidence>
<proteinExistence type="predicted"/>
<feature type="domain" description="Tetratricopeptide repeat protein 21A/21B fifth ARM repeats" evidence="3">
    <location>
        <begin position="231"/>
        <end position="318"/>
    </location>
</feature>
<keyword evidence="5" id="KW-1185">Reference proteome</keyword>
<dbReference type="EMBL" id="JBHLTG010000003">
    <property type="protein sequence ID" value="MFC0679422.1"/>
    <property type="molecule type" value="Genomic_DNA"/>
</dbReference>
<feature type="signal peptide" evidence="2">
    <location>
        <begin position="1"/>
        <end position="20"/>
    </location>
</feature>
<dbReference type="PANTHER" id="PTHR44998">
    <property type="match status" value="1"/>
</dbReference>
<evidence type="ECO:0000259" key="3">
    <source>
        <dbReference type="Pfam" id="PF25064"/>
    </source>
</evidence>
<dbReference type="Proteomes" id="UP001589896">
    <property type="component" value="Unassembled WGS sequence"/>
</dbReference>
<dbReference type="RefSeq" id="WP_386670152.1">
    <property type="nucleotide sequence ID" value="NZ_JBHLTG010000003.1"/>
</dbReference>
<accession>A0ABV6RSP3</accession>
<dbReference type="SMART" id="SM00028">
    <property type="entry name" value="TPR"/>
    <property type="match status" value="4"/>
</dbReference>
<keyword evidence="2" id="KW-0732">Signal</keyword>
<dbReference type="PROSITE" id="PS50005">
    <property type="entry name" value="TPR"/>
    <property type="match status" value="1"/>
</dbReference>
<comment type="caution">
    <text evidence="4">The sequence shown here is derived from an EMBL/GenBank/DDBJ whole genome shotgun (WGS) entry which is preliminary data.</text>
</comment>
<keyword evidence="1" id="KW-0802">TPR repeat</keyword>
<dbReference type="InterPro" id="IPR011990">
    <property type="entry name" value="TPR-like_helical_dom_sf"/>
</dbReference>
<dbReference type="InterPro" id="IPR056835">
    <property type="entry name" value="ARM_TT21_5th"/>
</dbReference>
<feature type="repeat" description="TPR" evidence="1">
    <location>
        <begin position="222"/>
        <end position="255"/>
    </location>
</feature>
<evidence type="ECO:0000256" key="1">
    <source>
        <dbReference type="PROSITE-ProRule" id="PRU00339"/>
    </source>
</evidence>
<dbReference type="SUPFAM" id="SSF48452">
    <property type="entry name" value="TPR-like"/>
    <property type="match status" value="1"/>
</dbReference>
<dbReference type="PANTHER" id="PTHR44998:SF1">
    <property type="entry name" value="UDP-N-ACETYLGLUCOSAMINE--PEPTIDE N-ACETYLGLUCOSAMINYLTRANSFERASE 110 KDA SUBUNIT"/>
    <property type="match status" value="1"/>
</dbReference>
<dbReference type="InterPro" id="IPR019734">
    <property type="entry name" value="TPR_rpt"/>
</dbReference>
<protein>
    <submittedName>
        <fullName evidence="4">Tetratricopeptide repeat protein</fullName>
    </submittedName>
</protein>
<gene>
    <name evidence="4" type="ORF">ACFFGH_16420</name>
</gene>
<evidence type="ECO:0000256" key="2">
    <source>
        <dbReference type="SAM" id="SignalP"/>
    </source>
</evidence>
<evidence type="ECO:0000313" key="5">
    <source>
        <dbReference type="Proteomes" id="UP001589896"/>
    </source>
</evidence>
<dbReference type="Gene3D" id="1.25.40.10">
    <property type="entry name" value="Tetratricopeptide repeat domain"/>
    <property type="match status" value="2"/>
</dbReference>
<organism evidence="4 5">
    <name type="scientific">Lysobacter korlensis</name>
    <dbReference type="NCBI Taxonomy" id="553636"/>
    <lineage>
        <taxon>Bacteria</taxon>
        <taxon>Pseudomonadati</taxon>
        <taxon>Pseudomonadota</taxon>
        <taxon>Gammaproteobacteria</taxon>
        <taxon>Lysobacterales</taxon>
        <taxon>Lysobacteraceae</taxon>
        <taxon>Lysobacter</taxon>
    </lineage>
</organism>
<dbReference type="Pfam" id="PF25064">
    <property type="entry name" value="ARM_TT21_5th"/>
    <property type="match status" value="1"/>
</dbReference>
<feature type="chain" id="PRO_5045926465" evidence="2">
    <location>
        <begin position="21"/>
        <end position="374"/>
    </location>
</feature>